<dbReference type="SMART" id="SM00469">
    <property type="entry name" value="WIF"/>
    <property type="match status" value="1"/>
</dbReference>
<keyword evidence="9" id="KW-0325">Glycoprotein</keyword>
<dbReference type="Gene3D" id="1.10.510.10">
    <property type="entry name" value="Transferase(Phosphotransferase) domain 1"/>
    <property type="match status" value="2"/>
</dbReference>
<dbReference type="Pfam" id="PF02019">
    <property type="entry name" value="WIF"/>
    <property type="match status" value="1"/>
</dbReference>
<keyword evidence="8" id="KW-0675">Receptor</keyword>
<dbReference type="InterPro" id="IPR011009">
    <property type="entry name" value="Kinase-like_dom_sf"/>
</dbReference>
<dbReference type="PRINTS" id="PR00109">
    <property type="entry name" value="TYRKINASE"/>
</dbReference>
<proteinExistence type="predicted"/>
<evidence type="ECO:0000313" key="14">
    <source>
        <dbReference type="RefSeq" id="XP_022253074.1"/>
    </source>
</evidence>
<protein>
    <submittedName>
        <fullName evidence="14">Tyrosine-protein kinase RYK-like</fullName>
    </submittedName>
</protein>
<evidence type="ECO:0000256" key="3">
    <source>
        <dbReference type="ARBA" id="ARBA00022729"/>
    </source>
</evidence>
<comment type="subcellular location">
    <subcellularLocation>
        <location evidence="1">Cell membrane</location>
        <topology evidence="1">Single-pass membrane protein</topology>
    </subcellularLocation>
</comment>
<dbReference type="GeneID" id="106468970"/>
<dbReference type="InterPro" id="IPR038677">
    <property type="entry name" value="WIF_sf"/>
</dbReference>
<accession>A0ABM1TB18</accession>
<gene>
    <name evidence="14" type="primary">LOC106468970</name>
</gene>
<evidence type="ECO:0000313" key="13">
    <source>
        <dbReference type="Proteomes" id="UP000694941"/>
    </source>
</evidence>
<organism evidence="13 14">
    <name type="scientific">Limulus polyphemus</name>
    <name type="common">Atlantic horseshoe crab</name>
    <dbReference type="NCBI Taxonomy" id="6850"/>
    <lineage>
        <taxon>Eukaryota</taxon>
        <taxon>Metazoa</taxon>
        <taxon>Ecdysozoa</taxon>
        <taxon>Arthropoda</taxon>
        <taxon>Chelicerata</taxon>
        <taxon>Merostomata</taxon>
        <taxon>Xiphosura</taxon>
        <taxon>Limulidae</taxon>
        <taxon>Limulus</taxon>
    </lineage>
</organism>
<dbReference type="RefSeq" id="XP_022253074.1">
    <property type="nucleotide sequence ID" value="XM_022397366.1"/>
</dbReference>
<feature type="domain" description="WIF" evidence="12">
    <location>
        <begin position="34"/>
        <end position="164"/>
    </location>
</feature>
<feature type="transmembrane region" description="Helical" evidence="10">
    <location>
        <begin position="12"/>
        <end position="36"/>
    </location>
</feature>
<evidence type="ECO:0000256" key="10">
    <source>
        <dbReference type="SAM" id="Phobius"/>
    </source>
</evidence>
<keyword evidence="4" id="KW-0547">Nucleotide-binding</keyword>
<dbReference type="InterPro" id="IPR001245">
    <property type="entry name" value="Ser-Thr/Tyr_kinase_cat_dom"/>
</dbReference>
<sequence length="563" mass="63225">MAAEVAGRVDKWLGVVLVLLWVVCVELSTGEFSLFLKSDEVHKLFGLNSELYYVRKGQVNDYALKFEVVVQANISELHFTWQSLGNSQLSYVIAIEVNSTEALGTPQLNITRTGIIPNEEQVFRLFLPCTGKKSEEVNINLHMNITAGSRVNITSLILKRKKICLKDPSAIIASASSFYVAIGCACALILVITSAATTCYIRARKSCQNEIINYRGKSEDLASQGQTFLRVDTPNNASITGSYGSYRRLTPIALAVHVNDLRASELTEKISEIVVERRKISLHEKLQEGTFGQIYHGMFIEDENDVSDVQDVFVKTVSDQASQVQISLLLGEGMKMFSFIHKNVLPVIGVCMDNPQRPLLIYPYMNQGNLKRFLHKCQFSAEGHCHTLVTQDLVAMAIQIVQGIMYLHKKKVIHGDIAGRNCVHGSYCIYQLSLQAAYFFEQGSPPQLVHLPLMKSLGLNPVFVHLMMMQLEDGDLLYHGLWSFGVTLWELMTLGQQPYVEIDPFEMLASLRDGYRLSQPVNCPDKLYKLMAFCWTAVPEERPTFGQLLGYLQDFYTALGCYI</sequence>
<keyword evidence="3" id="KW-0732">Signal</keyword>
<evidence type="ECO:0000259" key="12">
    <source>
        <dbReference type="PROSITE" id="PS50814"/>
    </source>
</evidence>
<dbReference type="PANTHER" id="PTHR24416">
    <property type="entry name" value="TYROSINE-PROTEIN KINASE RECEPTOR"/>
    <property type="match status" value="1"/>
</dbReference>
<evidence type="ECO:0000256" key="8">
    <source>
        <dbReference type="ARBA" id="ARBA00023170"/>
    </source>
</evidence>
<evidence type="ECO:0000259" key="11">
    <source>
        <dbReference type="PROSITE" id="PS50011"/>
    </source>
</evidence>
<keyword evidence="7 10" id="KW-0472">Membrane</keyword>
<evidence type="ECO:0000256" key="5">
    <source>
        <dbReference type="ARBA" id="ARBA00022840"/>
    </source>
</evidence>
<dbReference type="Gene3D" id="3.30.200.20">
    <property type="entry name" value="Phosphorylase Kinase, domain 1"/>
    <property type="match status" value="1"/>
</dbReference>
<keyword evidence="6 10" id="KW-1133">Transmembrane helix</keyword>
<feature type="transmembrane region" description="Helical" evidence="10">
    <location>
        <begin position="170"/>
        <end position="192"/>
    </location>
</feature>
<dbReference type="PROSITE" id="PS50814">
    <property type="entry name" value="WIF"/>
    <property type="match status" value="1"/>
</dbReference>
<evidence type="ECO:0000256" key="2">
    <source>
        <dbReference type="ARBA" id="ARBA00022692"/>
    </source>
</evidence>
<dbReference type="PANTHER" id="PTHR24416:SF349">
    <property type="entry name" value="TYROSINE-PROTEIN KINASE RYK"/>
    <property type="match status" value="1"/>
</dbReference>
<evidence type="ECO:0000256" key="9">
    <source>
        <dbReference type="ARBA" id="ARBA00023180"/>
    </source>
</evidence>
<keyword evidence="5" id="KW-0067">ATP-binding</keyword>
<evidence type="ECO:0000256" key="7">
    <source>
        <dbReference type="ARBA" id="ARBA00023136"/>
    </source>
</evidence>
<dbReference type="Gene3D" id="2.60.40.2170">
    <property type="entry name" value="Wnt, WIF domain"/>
    <property type="match status" value="1"/>
</dbReference>
<dbReference type="InterPro" id="IPR003306">
    <property type="entry name" value="WIF"/>
</dbReference>
<keyword evidence="13" id="KW-1185">Reference proteome</keyword>
<evidence type="ECO:0000256" key="1">
    <source>
        <dbReference type="ARBA" id="ARBA00004162"/>
    </source>
</evidence>
<reference evidence="14" key="1">
    <citation type="submission" date="2025-08" db="UniProtKB">
        <authorList>
            <consortium name="RefSeq"/>
        </authorList>
    </citation>
    <scope>IDENTIFICATION</scope>
    <source>
        <tissue evidence="14">Muscle</tissue>
    </source>
</reference>
<dbReference type="Pfam" id="PF07714">
    <property type="entry name" value="PK_Tyr_Ser-Thr"/>
    <property type="match status" value="2"/>
</dbReference>
<evidence type="ECO:0000256" key="4">
    <source>
        <dbReference type="ARBA" id="ARBA00022741"/>
    </source>
</evidence>
<feature type="domain" description="Protein kinase" evidence="11">
    <location>
        <begin position="280"/>
        <end position="556"/>
    </location>
</feature>
<dbReference type="SUPFAM" id="SSF56112">
    <property type="entry name" value="Protein kinase-like (PK-like)"/>
    <property type="match status" value="1"/>
</dbReference>
<evidence type="ECO:0000256" key="6">
    <source>
        <dbReference type="ARBA" id="ARBA00022989"/>
    </source>
</evidence>
<name>A0ABM1TB18_LIMPO</name>
<dbReference type="Proteomes" id="UP000694941">
    <property type="component" value="Unplaced"/>
</dbReference>
<dbReference type="InterPro" id="IPR000719">
    <property type="entry name" value="Prot_kinase_dom"/>
</dbReference>
<dbReference type="PROSITE" id="PS50011">
    <property type="entry name" value="PROTEIN_KINASE_DOM"/>
    <property type="match status" value="1"/>
</dbReference>
<keyword evidence="2 10" id="KW-0812">Transmembrane</keyword>
<dbReference type="InterPro" id="IPR050122">
    <property type="entry name" value="RTK"/>
</dbReference>